<dbReference type="Gene3D" id="3.40.50.880">
    <property type="match status" value="1"/>
</dbReference>
<dbReference type="PANTHER" id="PTHR40469">
    <property type="entry name" value="SECRETED GLYCOSYL HYDROLASE"/>
    <property type="match status" value="1"/>
</dbReference>
<feature type="signal peptide" evidence="1">
    <location>
        <begin position="1"/>
        <end position="33"/>
    </location>
</feature>
<dbReference type="RefSeq" id="WP_167986202.1">
    <property type="nucleotide sequence ID" value="NZ_JAATEJ010000029.1"/>
</dbReference>
<dbReference type="SUPFAM" id="SSF52317">
    <property type="entry name" value="Class I glutamine amidotransferase-like"/>
    <property type="match status" value="1"/>
</dbReference>
<dbReference type="PROSITE" id="PS51318">
    <property type="entry name" value="TAT"/>
    <property type="match status" value="1"/>
</dbReference>
<dbReference type="InterPro" id="IPR029010">
    <property type="entry name" value="ThuA-like"/>
</dbReference>
<dbReference type="CDD" id="cd00257">
    <property type="entry name" value="beta-trefoil_FSCN-like"/>
    <property type="match status" value="1"/>
</dbReference>
<dbReference type="GO" id="GO:0016787">
    <property type="term" value="F:hydrolase activity"/>
    <property type="evidence" value="ECO:0007669"/>
    <property type="project" value="UniProtKB-KW"/>
</dbReference>
<dbReference type="Proteomes" id="UP000734511">
    <property type="component" value="Unassembled WGS sequence"/>
</dbReference>
<dbReference type="PANTHER" id="PTHR40469:SF2">
    <property type="entry name" value="GALACTOSE-BINDING DOMAIN-LIKE SUPERFAMILY PROTEIN"/>
    <property type="match status" value="1"/>
</dbReference>
<dbReference type="InterPro" id="IPR029062">
    <property type="entry name" value="Class_I_gatase-like"/>
</dbReference>
<keyword evidence="1" id="KW-0732">Signal</keyword>
<keyword evidence="3" id="KW-0378">Hydrolase</keyword>
<feature type="chain" id="PRO_5045146095" evidence="1">
    <location>
        <begin position="34"/>
        <end position="412"/>
    </location>
</feature>
<reference evidence="3 4" key="1">
    <citation type="submission" date="2020-03" db="EMBL/GenBank/DDBJ databases">
        <title>WGS of actinomycetes isolated from Thailand.</title>
        <authorList>
            <person name="Thawai C."/>
        </authorList>
    </citation>
    <scope>NUCLEOTIDE SEQUENCE [LARGE SCALE GENOMIC DNA]</scope>
    <source>
        <strain evidence="3 4">PRB2-1</strain>
    </source>
</reference>
<dbReference type="InterPro" id="IPR008999">
    <property type="entry name" value="Actin-crosslinking"/>
</dbReference>
<name>A0ABX0ZTN5_9ACTN</name>
<evidence type="ECO:0000313" key="4">
    <source>
        <dbReference type="Proteomes" id="UP000734511"/>
    </source>
</evidence>
<dbReference type="SUPFAM" id="SSF50405">
    <property type="entry name" value="Actin-crosslinking proteins"/>
    <property type="match status" value="1"/>
</dbReference>
<feature type="domain" description="ThuA-like" evidence="2">
    <location>
        <begin position="53"/>
        <end position="263"/>
    </location>
</feature>
<accession>A0ABX0ZTN5</accession>
<dbReference type="Pfam" id="PF06283">
    <property type="entry name" value="ThuA"/>
    <property type="match status" value="1"/>
</dbReference>
<protein>
    <submittedName>
        <fullName evidence="3">Glycosyl hydrolase</fullName>
    </submittedName>
</protein>
<dbReference type="Gene3D" id="2.80.10.50">
    <property type="match status" value="1"/>
</dbReference>
<dbReference type="EMBL" id="JAATEJ010000029">
    <property type="protein sequence ID" value="NJP47360.1"/>
    <property type="molecule type" value="Genomic_DNA"/>
</dbReference>
<comment type="caution">
    <text evidence="3">The sequence shown here is derived from an EMBL/GenBank/DDBJ whole genome shotgun (WGS) entry which is preliminary data.</text>
</comment>
<dbReference type="InterPro" id="IPR006311">
    <property type="entry name" value="TAT_signal"/>
</dbReference>
<organism evidence="3 4">
    <name type="scientific">Actinacidiphila epipremni</name>
    <dbReference type="NCBI Taxonomy" id="2053013"/>
    <lineage>
        <taxon>Bacteria</taxon>
        <taxon>Bacillati</taxon>
        <taxon>Actinomycetota</taxon>
        <taxon>Actinomycetes</taxon>
        <taxon>Kitasatosporales</taxon>
        <taxon>Streptomycetaceae</taxon>
        <taxon>Actinacidiphila</taxon>
    </lineage>
</organism>
<evidence type="ECO:0000313" key="3">
    <source>
        <dbReference type="EMBL" id="NJP47360.1"/>
    </source>
</evidence>
<evidence type="ECO:0000259" key="2">
    <source>
        <dbReference type="Pfam" id="PF06283"/>
    </source>
</evidence>
<keyword evidence="4" id="KW-1185">Reference proteome</keyword>
<evidence type="ECO:0000256" key="1">
    <source>
        <dbReference type="SAM" id="SignalP"/>
    </source>
</evidence>
<proteinExistence type="predicted"/>
<sequence length="412" mass="42806">MRTPRPRTRLALLAALSLSAAAVLTATAPAAGAAPAPAPAPAPAAGAAAAPYKVLVFSKTTGFRHDSIPAGIAAIQQLGQQHGFTVVATEDDTAFTDANLAQYAAVVFLSATGDPVSTQAEKDAFQRYIEHGGGYVGVHAASDSGYSWAWYGNLVGAYFKQHPAIQPATVHVEDHVHPSTQGLPDTYTHTDEWYDFQTDPRPQVHVLTSVDDSSYAGSTMGADHPTTWCHAYDGGRAWYTGMGHTAESYGEPQFLHLLLGGIQTAAGVLPADCSATSTPPPAEHGVSLKAHANGKYVTAPGATQPLIADATAAGTGQTFDEIDLGGGNIALRAHADNQYVTAENAGAAALIANRAAVAQWETFQLIHNGDGSISLKAAANGKYVTAESAGAQPLIANRTAIGPWEEFDLTTR</sequence>
<gene>
    <name evidence="3" type="ORF">HCN08_28735</name>
</gene>